<evidence type="ECO:0000256" key="1">
    <source>
        <dbReference type="SAM" id="MobiDB-lite"/>
    </source>
</evidence>
<feature type="compositionally biased region" description="Basic and acidic residues" evidence="1">
    <location>
        <begin position="649"/>
        <end position="660"/>
    </location>
</feature>
<feature type="region of interest" description="Disordered" evidence="1">
    <location>
        <begin position="71"/>
        <end position="256"/>
    </location>
</feature>
<feature type="compositionally biased region" description="Basic and acidic residues" evidence="1">
    <location>
        <begin position="242"/>
        <end position="256"/>
    </location>
</feature>
<keyword evidence="3" id="KW-1185">Reference proteome</keyword>
<dbReference type="Proteomes" id="UP001334248">
    <property type="component" value="Unassembled WGS sequence"/>
</dbReference>
<evidence type="ECO:0000313" key="3">
    <source>
        <dbReference type="Proteomes" id="UP001334248"/>
    </source>
</evidence>
<feature type="compositionally biased region" description="Basic and acidic residues" evidence="1">
    <location>
        <begin position="426"/>
        <end position="435"/>
    </location>
</feature>
<feature type="compositionally biased region" description="Polar residues" evidence="1">
    <location>
        <begin position="476"/>
        <end position="495"/>
    </location>
</feature>
<gene>
    <name evidence="2" type="ORF">PMZ80_009544</name>
</gene>
<feature type="compositionally biased region" description="Acidic residues" evidence="1">
    <location>
        <begin position="394"/>
        <end position="409"/>
    </location>
</feature>
<evidence type="ECO:0000313" key="2">
    <source>
        <dbReference type="EMBL" id="KAK5937955.1"/>
    </source>
</evidence>
<feature type="region of interest" description="Disordered" evidence="1">
    <location>
        <begin position="613"/>
        <end position="827"/>
    </location>
</feature>
<feature type="compositionally biased region" description="Low complexity" evidence="1">
    <location>
        <begin position="102"/>
        <end position="120"/>
    </location>
</feature>
<feature type="compositionally biased region" description="Basic and acidic residues" evidence="1">
    <location>
        <begin position="687"/>
        <end position="704"/>
    </location>
</feature>
<feature type="compositionally biased region" description="Polar residues" evidence="1">
    <location>
        <begin position="708"/>
        <end position="725"/>
    </location>
</feature>
<proteinExistence type="predicted"/>
<protein>
    <submittedName>
        <fullName evidence="2">Uncharacterized protein</fullName>
    </submittedName>
</protein>
<feature type="compositionally biased region" description="Acidic residues" evidence="1">
    <location>
        <begin position="121"/>
        <end position="133"/>
    </location>
</feature>
<dbReference type="RefSeq" id="XP_064726045.1">
    <property type="nucleotide sequence ID" value="XM_064877937.1"/>
</dbReference>
<comment type="caution">
    <text evidence="2">The sequence shown here is derived from an EMBL/GenBank/DDBJ whole genome shotgun (WGS) entry which is preliminary data.</text>
</comment>
<feature type="compositionally biased region" description="Polar residues" evidence="1">
    <location>
        <begin position="625"/>
        <end position="643"/>
    </location>
</feature>
<feature type="compositionally biased region" description="Acidic residues" evidence="1">
    <location>
        <begin position="82"/>
        <end position="97"/>
    </location>
</feature>
<feature type="compositionally biased region" description="Basic and acidic residues" evidence="1">
    <location>
        <begin position="371"/>
        <end position="390"/>
    </location>
</feature>
<dbReference type="GeneID" id="90002993"/>
<feature type="compositionally biased region" description="Polar residues" evidence="1">
    <location>
        <begin position="297"/>
        <end position="306"/>
    </location>
</feature>
<feature type="compositionally biased region" description="Basic residues" evidence="1">
    <location>
        <begin position="210"/>
        <end position="222"/>
    </location>
</feature>
<feature type="compositionally biased region" description="Basic residues" evidence="1">
    <location>
        <begin position="758"/>
        <end position="767"/>
    </location>
</feature>
<sequence>MGSIRETPPPTIKIGASGQEWLGQLLHRDLFDCNVMYRGGEANIIEGCKEILRQAFADGSWRVPRKIRNRKRKLKKQALVPESDDDQDAMNDDDEDASVATSVPGGSSEGPSSSRSIPPSDDWEDVDVDDQDYADTTPCPAPNRRHRMSEIENDTTESTQADPAQAARGRVSGLRGSNPSAQCKRGGFTSHTHHARGVTISALHGGSAKTARHLQHPRRLPKPGKSGLRQVMTADENDDTAYEEHHTGQSRTVREDSEIYRIRATDSVETTNDRFRANAIRAQYQSSNMPEYFVSRSELSTPSSGLSYDPARTSEFTDSSEDYDEPNSQNSAASLDRSRQMSKTKHKENRQRVAERGTQSRESEQFVPARVEVRVPDRTTIIERNKHQQRPEGICEDDGSDDAMVDADEDSHLTGLRQTTANDFPTDEHMPESNEAHQGQVASFSKKSKKKADRKSYASRSRNEKGKATKTRKQANKSSLSSSQACAQTGSTQQLLDGEDRTVSTEAEHHDAGVPVSYAPHGAMNSSPAAFGSSIAIRTKSVERREATQVESYPSAAEVESDDVIPSIEFGRAKRSLQQRTAQFFGSYDTEFTSYAQSGLLSRVTEMDAPTLTLGVPKHDHKNSRTSQAHVAAETLTSVTSVVSKKRRRADEEEVAKAEDNATQAARANTPSSTPDNVNDRKKRKSKDKERASSWQPVDEKDQPEIACTSQTSHDQVNHPASPSLTRPGPSRIERAASHVGTPPDLTLATNSSSDAKKRQKKQKRAKQPQPQLTNQTAPVTDMPPPQRITDIRGGAGTDVNPYLLYTPQKPKDSIKKASNAEAFFGK</sequence>
<reference evidence="2 3" key="1">
    <citation type="journal article" date="2023" name="Res Sq">
        <title>Genomic and morphological characterization of Knufia obscura isolated from the Mars 2020 spacecraft assembly facility.</title>
        <authorList>
            <person name="Chander A.M."/>
            <person name="Teixeira M.M."/>
            <person name="Singh N.K."/>
            <person name="Williams M.P."/>
            <person name="Parker C.W."/>
            <person name="Leo P."/>
            <person name="Stajich J.E."/>
            <person name="Torok T."/>
            <person name="Tighe S."/>
            <person name="Mason C.E."/>
            <person name="Venkateswaran K."/>
        </authorList>
    </citation>
    <scope>NUCLEOTIDE SEQUENCE [LARGE SCALE GENOMIC DNA]</scope>
    <source>
        <strain evidence="2 3">CCFEE 5817</strain>
    </source>
</reference>
<organism evidence="2 3">
    <name type="scientific">Knufia obscura</name>
    <dbReference type="NCBI Taxonomy" id="1635080"/>
    <lineage>
        <taxon>Eukaryota</taxon>
        <taxon>Fungi</taxon>
        <taxon>Dikarya</taxon>
        <taxon>Ascomycota</taxon>
        <taxon>Pezizomycotina</taxon>
        <taxon>Eurotiomycetes</taxon>
        <taxon>Chaetothyriomycetidae</taxon>
        <taxon>Chaetothyriales</taxon>
        <taxon>Trichomeriaceae</taxon>
        <taxon>Knufia</taxon>
    </lineage>
</organism>
<accession>A0ABR0RCJ8</accession>
<feature type="compositionally biased region" description="Basic and acidic residues" evidence="1">
    <location>
        <begin position="498"/>
        <end position="512"/>
    </location>
</feature>
<name>A0ABR0RCJ8_9EURO</name>
<feature type="compositionally biased region" description="Basic residues" evidence="1">
    <location>
        <begin position="340"/>
        <end position="349"/>
    </location>
</feature>
<dbReference type="EMBL" id="JAVHJV010000014">
    <property type="protein sequence ID" value="KAK5937955.1"/>
    <property type="molecule type" value="Genomic_DNA"/>
</dbReference>
<feature type="region of interest" description="Disordered" evidence="1">
    <location>
        <begin position="295"/>
        <end position="521"/>
    </location>
</feature>
<feature type="compositionally biased region" description="Polar residues" evidence="1">
    <location>
        <begin position="661"/>
        <end position="677"/>
    </location>
</feature>
<feature type="compositionally biased region" description="Basic and acidic residues" evidence="1">
    <location>
        <begin position="350"/>
        <end position="364"/>
    </location>
</feature>